<protein>
    <submittedName>
        <fullName evidence="1">Uncharacterized protein</fullName>
    </submittedName>
</protein>
<accession>A0A0E9PW70</accession>
<dbReference type="AlphaFoldDB" id="A0A0E9PW70"/>
<sequence length="16" mass="1653">MASTSSGVSSLLPRFL</sequence>
<evidence type="ECO:0000313" key="1">
    <source>
        <dbReference type="EMBL" id="JAH08729.1"/>
    </source>
</evidence>
<name>A0A0E9PW70_ANGAN</name>
<reference evidence="1" key="2">
    <citation type="journal article" date="2015" name="Fish Shellfish Immunol.">
        <title>Early steps in the European eel (Anguilla anguilla)-Vibrio vulnificus interaction in the gills: Role of the RtxA13 toxin.</title>
        <authorList>
            <person name="Callol A."/>
            <person name="Pajuelo D."/>
            <person name="Ebbesson L."/>
            <person name="Teles M."/>
            <person name="MacKenzie S."/>
            <person name="Amaro C."/>
        </authorList>
    </citation>
    <scope>NUCLEOTIDE SEQUENCE</scope>
</reference>
<proteinExistence type="predicted"/>
<dbReference type="EMBL" id="GBXM01099848">
    <property type="protein sequence ID" value="JAH08729.1"/>
    <property type="molecule type" value="Transcribed_RNA"/>
</dbReference>
<organism evidence="1">
    <name type="scientific">Anguilla anguilla</name>
    <name type="common">European freshwater eel</name>
    <name type="synonym">Muraena anguilla</name>
    <dbReference type="NCBI Taxonomy" id="7936"/>
    <lineage>
        <taxon>Eukaryota</taxon>
        <taxon>Metazoa</taxon>
        <taxon>Chordata</taxon>
        <taxon>Craniata</taxon>
        <taxon>Vertebrata</taxon>
        <taxon>Euteleostomi</taxon>
        <taxon>Actinopterygii</taxon>
        <taxon>Neopterygii</taxon>
        <taxon>Teleostei</taxon>
        <taxon>Anguilliformes</taxon>
        <taxon>Anguillidae</taxon>
        <taxon>Anguilla</taxon>
    </lineage>
</organism>
<reference evidence="1" key="1">
    <citation type="submission" date="2014-11" db="EMBL/GenBank/DDBJ databases">
        <authorList>
            <person name="Amaro Gonzalez C."/>
        </authorList>
    </citation>
    <scope>NUCLEOTIDE SEQUENCE</scope>
</reference>